<dbReference type="eggNOG" id="KOG3628">
    <property type="taxonomic scope" value="Eukaryota"/>
</dbReference>
<feature type="domain" description="DMAP1-binding" evidence="3">
    <location>
        <begin position="6"/>
        <end position="57"/>
    </location>
</feature>
<reference evidence="6 7" key="1">
    <citation type="journal article" date="2012" name="PLoS Pathog.">
        <title>Diverse lifestyles and strategies of plant pathogenesis encoded in the genomes of eighteen Dothideomycetes fungi.</title>
        <authorList>
            <person name="Ohm R.A."/>
            <person name="Feau N."/>
            <person name="Henrissat B."/>
            <person name="Schoch C.L."/>
            <person name="Horwitz B.A."/>
            <person name="Barry K.W."/>
            <person name="Condon B.J."/>
            <person name="Copeland A.C."/>
            <person name="Dhillon B."/>
            <person name="Glaser F."/>
            <person name="Hesse C.N."/>
            <person name="Kosti I."/>
            <person name="LaButti K."/>
            <person name="Lindquist E.A."/>
            <person name="Lucas S."/>
            <person name="Salamov A.A."/>
            <person name="Bradshaw R.E."/>
            <person name="Ciuffetti L."/>
            <person name="Hamelin R.C."/>
            <person name="Kema G.H.J."/>
            <person name="Lawrence C."/>
            <person name="Scott J.A."/>
            <person name="Spatafora J.W."/>
            <person name="Turgeon B.G."/>
            <person name="de Wit P.J.G.M."/>
            <person name="Zhong S."/>
            <person name="Goodwin S.B."/>
            <person name="Grigoriev I.V."/>
        </authorList>
    </citation>
    <scope>NUCLEOTIDE SEQUENCE [LARGE SCALE GENOMIC DNA]</scope>
    <source>
        <strain evidence="6 7">UAMH 10762</strain>
    </source>
</reference>
<dbReference type="OrthoDB" id="69964at2759"/>
<feature type="compositionally biased region" description="Polar residues" evidence="1">
    <location>
        <begin position="146"/>
        <end position="166"/>
    </location>
</feature>
<evidence type="ECO:0000259" key="4">
    <source>
        <dbReference type="Pfam" id="PF23024"/>
    </source>
</evidence>
<dbReference type="Pfam" id="PF06464">
    <property type="entry name" value="DMAP_binding"/>
    <property type="match status" value="1"/>
</dbReference>
<dbReference type="InterPro" id="IPR010506">
    <property type="entry name" value="DMAP1-bd"/>
</dbReference>
<feature type="domain" description="Meiotically up-regulated gene 62 protein-like alpha-beta" evidence="5">
    <location>
        <begin position="834"/>
        <end position="989"/>
    </location>
</feature>
<feature type="domain" description="AMP-dependent synthetase/ligase" evidence="2">
    <location>
        <begin position="1064"/>
        <end position="1179"/>
    </location>
</feature>
<evidence type="ECO:0000313" key="7">
    <source>
        <dbReference type="Proteomes" id="UP000011761"/>
    </source>
</evidence>
<feature type="region of interest" description="Disordered" evidence="1">
    <location>
        <begin position="212"/>
        <end position="243"/>
    </location>
</feature>
<dbReference type="GO" id="GO:0005829">
    <property type="term" value="C:cytosol"/>
    <property type="evidence" value="ECO:0007669"/>
    <property type="project" value="TreeGrafter"/>
</dbReference>
<dbReference type="KEGG" id="bcom:BAUCODRAFT_78584"/>
<dbReference type="InterPro" id="IPR000873">
    <property type="entry name" value="AMP-dep_synth/lig_dom"/>
</dbReference>
<protein>
    <recommendedName>
        <fullName evidence="8">DMAP1-binding domain-containing protein</fullName>
    </recommendedName>
</protein>
<dbReference type="Pfam" id="PF23024">
    <property type="entry name" value="AMP-dom_DIP2-like"/>
    <property type="match status" value="1"/>
</dbReference>
<name>M2N079_BAUPA</name>
<dbReference type="InterPro" id="IPR025110">
    <property type="entry name" value="AMP-bd_C"/>
</dbReference>
<dbReference type="Pfam" id="PF24919">
    <property type="entry name" value="Mug62"/>
    <property type="match status" value="1"/>
</dbReference>
<dbReference type="GeneID" id="19117185"/>
<feature type="domain" description="AMP-dependent synthetase/ligase" evidence="2">
    <location>
        <begin position="293"/>
        <end position="562"/>
    </location>
</feature>
<feature type="compositionally biased region" description="Polar residues" evidence="1">
    <location>
        <begin position="178"/>
        <end position="196"/>
    </location>
</feature>
<dbReference type="PANTHER" id="PTHR22754:SF32">
    <property type="entry name" value="DISCO-INTERACTING PROTEIN 2"/>
    <property type="match status" value="1"/>
</dbReference>
<sequence length="1837" mass="204360">MAEGGLQRQLEELDRDFEEGELTEKGYYKRRTMILSQYGGSSIDRSDDAASQTGERPSGANRQSFGSILAGPYARSNDEDHAYDEGDSQAGGYAFAQNTGIRVQPPTPGYDMGPPSQVQRFQEQQLGMRPQPPAQRQFSHGVGSVSPGSRPQSQGSMYSSAGTMLNSDYAFNPDNGAPSEQQGWSSPDGNSRLSTMVDSQGYFSDFTGQQLMDDQPRESYGGPQRYSQGEAFSPTAAIPPPLSQLPTAAIHQMPLEPRDVPFAVYDPHNGNIPMSKFDNIGAVLRHRGKMQARQPAYWVLDPRGKEISSITWEKLTSRAEKVAQLIRDKSNLYRGDRVALVYRDTEVIDFAISLLGCFIAGVVAVPINNVDDYQKLSLLLTTTQAHLALTTDNNLKIFHRDISAQRLKWPPGVEWWKTNEFGSYHPKKKDESNPLQVPDLAYIEFSRAPTGDLRGVVLSHRTIMHQMACLSAMIATIPKGEDTDTFSAQLRASDGTFVAPRQGKGEIILSYLDPREGCGLILGVLLGVYGGHTTVWLESKTVDTPGMYANLITKYRATVMVADYPGLKRAAYNYQQDPMATRNFTKKMEPNFSCVKLCLIDCLTVDCEFHEILADRWLKPMRNPRARELVAPMLCLPEHGGMIISVRDWLGGEERMGCPLTLEEEEADSDEELNSPTAANGYTSLIDGANSEKKKIRRRNRTELSEVLIDKESLKTNEVVVLAKGDDVRKRANEPGTVRAGAFGYPLPDATLALVDPETNLLCAPFTVGEIWVDSPSLSGGFWALPKHTETIFHARPYRFVEGSPTPVLVEPEFLRTGLLGCIIEGKIYVLGLYEDRIRQRVEWVEHGAHEIEHWYFFVQHLVISVMKTVPKIYDCSAFDAHVNGEYLPIILIETQAASTAPTTTGGPPRQLDIPFLDSLSERVMEVLYHEHHLRVYCVMMTAPNTLPRVIKNGRRDIGNMLCRKEFDNGNLPCVHVKFGVERAVQNLPLGDDPAGGIWSVIASQARQNMLVMHADKQYSGVDHREVVIDDRTSTPLNQFSNIHDLMQWRVSRQSEELSYCTIDGRGREGKGVNWKKFDQKVAAVAVYLKNKVRVQPGDHLLLMYTHSEDFVYAVHATICLGAIVVPMAPIDSNRLGEDAPALLHMMADFRIKAVLVNADVDTLLRQKNVSQHIKQSALILKVNIPPTYNTTKPPKQSHGCRELGLIIRPAWIQPGYPVLIWTYWTPDQRRIAVQLGHSTIMALCKVQKETCQMTSTRPVLGCVRSTMGLGFLHTCMMGIFLAAPTYLVSPVDFAGNPNILFQTLSRYKIKDTYATAQMLDHAIAHNAGRATPLHELKNLMISTEQRPKADVYQRVRQAFAQPGLDRTAINTVYSHVLNPMVASRSYMCIEPIELYLDSQALRRGLIVPVDPDQEPFSLMIQDSGMVPVSTQISIVNPETNRLCLVGEYGEIWVQSEANAYSFYGSKDPFDAERFNGRTIDGDPDVHYVRTGDLGFLHNVNRPIGPGGNMVEMQVLFVLGSVGETFEVNGLQHFPMDVEASVERCHRAVVNSGCAVFQAGSLLVLIAEVRTRAYLASIVPVIVNAVLNEHQLVLDIVAFVAQGDFPRSRLGEKQRGKILASWVSRKMRTIAQFSIRDPDAEGSVGTVVAEDGGRRASAQSGYTGAGSLRRVTMTGGSSLRHVESVTQMPVAEEEPLHGVGVPLAPIQTQEEGWIPARGDDTPTNETPRPLQLNTTLDYSPVEQMSFDSPEQLPPRTQTARNEYDMQSTYHPSESYDYYSQYESHPQRVESMVPTIDYRTGSPTPAPQSTHGLRVANRTSVGSEEWPQEALRHMKLHQ</sequence>
<dbReference type="Gene3D" id="3.40.50.12780">
    <property type="entry name" value="N-terminal domain of ligase-like"/>
    <property type="match status" value="3"/>
</dbReference>
<dbReference type="SUPFAM" id="SSF56801">
    <property type="entry name" value="Acetyl-CoA synthetase-like"/>
    <property type="match status" value="2"/>
</dbReference>
<feature type="compositionally biased region" description="Polar residues" evidence="1">
    <location>
        <begin position="1800"/>
        <end position="1821"/>
    </location>
</feature>
<gene>
    <name evidence="6" type="ORF">BAUCODRAFT_78584</name>
</gene>
<keyword evidence="7" id="KW-1185">Reference proteome</keyword>
<dbReference type="InterPro" id="IPR045851">
    <property type="entry name" value="AMP-bd_C_sf"/>
</dbReference>
<feature type="region of interest" description="Disordered" evidence="1">
    <location>
        <begin position="125"/>
        <end position="196"/>
    </location>
</feature>
<feature type="compositionally biased region" description="Polar residues" evidence="1">
    <location>
        <begin position="49"/>
        <end position="66"/>
    </location>
</feature>
<evidence type="ECO:0000313" key="6">
    <source>
        <dbReference type="EMBL" id="EMC92339.1"/>
    </source>
</evidence>
<dbReference type="STRING" id="717646.M2N079"/>
<dbReference type="Pfam" id="PF00501">
    <property type="entry name" value="AMP-binding"/>
    <property type="match status" value="2"/>
</dbReference>
<proteinExistence type="predicted"/>
<evidence type="ECO:0000259" key="5">
    <source>
        <dbReference type="Pfam" id="PF24919"/>
    </source>
</evidence>
<feature type="domain" description="AMP-binding enzyme C-terminal" evidence="4">
    <location>
        <begin position="1524"/>
        <end position="1632"/>
    </location>
</feature>
<accession>M2N079</accession>
<evidence type="ECO:0008006" key="8">
    <source>
        <dbReference type="Google" id="ProtNLM"/>
    </source>
</evidence>
<dbReference type="HOGENOM" id="CLU_000737_0_0_1"/>
<feature type="region of interest" description="Disordered" evidence="1">
    <location>
        <begin position="1797"/>
        <end position="1837"/>
    </location>
</feature>
<dbReference type="InterPro" id="IPR042099">
    <property type="entry name" value="ANL_N_sf"/>
</dbReference>
<organism evidence="6 7">
    <name type="scientific">Baudoinia panamericana (strain UAMH 10762)</name>
    <name type="common">Angels' share fungus</name>
    <name type="synonym">Baudoinia compniacensis (strain UAMH 10762)</name>
    <dbReference type="NCBI Taxonomy" id="717646"/>
    <lineage>
        <taxon>Eukaryota</taxon>
        <taxon>Fungi</taxon>
        <taxon>Dikarya</taxon>
        <taxon>Ascomycota</taxon>
        <taxon>Pezizomycotina</taxon>
        <taxon>Dothideomycetes</taxon>
        <taxon>Dothideomycetidae</taxon>
        <taxon>Mycosphaerellales</taxon>
        <taxon>Teratosphaeriaceae</taxon>
        <taxon>Baudoinia</taxon>
    </lineage>
</organism>
<evidence type="ECO:0000256" key="1">
    <source>
        <dbReference type="SAM" id="MobiDB-lite"/>
    </source>
</evidence>
<evidence type="ECO:0000259" key="3">
    <source>
        <dbReference type="Pfam" id="PF06464"/>
    </source>
</evidence>
<dbReference type="Proteomes" id="UP000011761">
    <property type="component" value="Unassembled WGS sequence"/>
</dbReference>
<feature type="region of interest" description="Disordered" evidence="1">
    <location>
        <begin position="1"/>
        <end position="92"/>
    </location>
</feature>
<dbReference type="EMBL" id="KB445562">
    <property type="protein sequence ID" value="EMC92339.1"/>
    <property type="molecule type" value="Genomic_DNA"/>
</dbReference>
<evidence type="ECO:0000259" key="2">
    <source>
        <dbReference type="Pfam" id="PF00501"/>
    </source>
</evidence>
<dbReference type="Gene3D" id="3.30.300.30">
    <property type="match status" value="1"/>
</dbReference>
<dbReference type="PANTHER" id="PTHR22754">
    <property type="entry name" value="DISCO-INTERACTING PROTEIN 2 DIP2 -RELATED"/>
    <property type="match status" value="1"/>
</dbReference>
<dbReference type="RefSeq" id="XP_007680529.1">
    <property type="nucleotide sequence ID" value="XM_007682339.1"/>
</dbReference>
<dbReference type="OMA" id="LVWTYWT"/>
<dbReference type="InterPro" id="IPR056881">
    <property type="entry name" value="Mug62_dom"/>
</dbReference>